<feature type="transmembrane region" description="Helical" evidence="6">
    <location>
        <begin position="46"/>
        <end position="66"/>
    </location>
</feature>
<evidence type="ECO:0000256" key="1">
    <source>
        <dbReference type="ARBA" id="ARBA00004651"/>
    </source>
</evidence>
<organism evidence="8 9">
    <name type="scientific">Limosilactobacillus ingluviei</name>
    <dbReference type="NCBI Taxonomy" id="148604"/>
    <lineage>
        <taxon>Bacteria</taxon>
        <taxon>Bacillati</taxon>
        <taxon>Bacillota</taxon>
        <taxon>Bacilli</taxon>
        <taxon>Lactobacillales</taxon>
        <taxon>Lactobacillaceae</taxon>
        <taxon>Limosilactobacillus</taxon>
    </lineage>
</organism>
<dbReference type="GO" id="GO:0022857">
    <property type="term" value="F:transmembrane transporter activity"/>
    <property type="evidence" value="ECO:0007669"/>
    <property type="project" value="InterPro"/>
</dbReference>
<dbReference type="InterPro" id="IPR020846">
    <property type="entry name" value="MFS_dom"/>
</dbReference>
<feature type="domain" description="Major facilitator superfamily (MFS) profile" evidence="7">
    <location>
        <begin position="12"/>
        <end position="445"/>
    </location>
</feature>
<dbReference type="PANTHER" id="PTHR42718:SF24">
    <property type="entry name" value="MAJOR FACILITATOR SUPERFAMILY (MFS) PROFILE DOMAIN-CONTAINING PROTEIN"/>
    <property type="match status" value="1"/>
</dbReference>
<feature type="transmembrane region" description="Helical" evidence="6">
    <location>
        <begin position="199"/>
        <end position="217"/>
    </location>
</feature>
<dbReference type="RefSeq" id="WP_235809100.1">
    <property type="nucleotide sequence ID" value="NZ_JQBA01000028.1"/>
</dbReference>
<dbReference type="EMBL" id="JQBA01000028">
    <property type="protein sequence ID" value="KRN43921.1"/>
    <property type="molecule type" value="Genomic_DNA"/>
</dbReference>
<dbReference type="PATRIC" id="fig|148604.4.peg.1042"/>
<feature type="transmembrane region" description="Helical" evidence="6">
    <location>
        <begin position="107"/>
        <end position="128"/>
    </location>
</feature>
<feature type="transmembrane region" description="Helical" evidence="6">
    <location>
        <begin position="352"/>
        <end position="374"/>
    </location>
</feature>
<accession>A0A0R2GST8</accession>
<proteinExistence type="predicted"/>
<dbReference type="Proteomes" id="UP000051639">
    <property type="component" value="Unassembled WGS sequence"/>
</dbReference>
<feature type="transmembrane region" description="Helical" evidence="6">
    <location>
        <begin position="262"/>
        <end position="279"/>
    </location>
</feature>
<evidence type="ECO:0000256" key="2">
    <source>
        <dbReference type="ARBA" id="ARBA00022448"/>
    </source>
</evidence>
<evidence type="ECO:0000256" key="6">
    <source>
        <dbReference type="SAM" id="Phobius"/>
    </source>
</evidence>
<evidence type="ECO:0000256" key="3">
    <source>
        <dbReference type="ARBA" id="ARBA00022692"/>
    </source>
</evidence>
<protein>
    <submittedName>
        <fullName evidence="8">Multidrug resistance protein b</fullName>
    </submittedName>
</protein>
<comment type="subcellular location">
    <subcellularLocation>
        <location evidence="1">Cell membrane</location>
        <topology evidence="1">Multi-pass membrane protein</topology>
    </subcellularLocation>
</comment>
<dbReference type="InterPro" id="IPR036259">
    <property type="entry name" value="MFS_trans_sf"/>
</dbReference>
<feature type="transmembrane region" description="Helical" evidence="6">
    <location>
        <begin position="140"/>
        <end position="161"/>
    </location>
</feature>
<dbReference type="eggNOG" id="COG2814">
    <property type="taxonomic scope" value="Bacteria"/>
</dbReference>
<evidence type="ECO:0000256" key="5">
    <source>
        <dbReference type="ARBA" id="ARBA00023136"/>
    </source>
</evidence>
<feature type="transmembrane region" description="Helical" evidence="6">
    <location>
        <begin position="422"/>
        <end position="444"/>
    </location>
</feature>
<dbReference type="AlphaFoldDB" id="A0A0R2GST8"/>
<evidence type="ECO:0000313" key="8">
    <source>
        <dbReference type="EMBL" id="KRN43921.1"/>
    </source>
</evidence>
<evidence type="ECO:0000256" key="4">
    <source>
        <dbReference type="ARBA" id="ARBA00022989"/>
    </source>
</evidence>
<dbReference type="PRINTS" id="PR01036">
    <property type="entry name" value="TCRTETB"/>
</dbReference>
<sequence>MYQLKPRQRTVIAAIMLVASFISLMSQTMVVTALPVVEAQLHQPLAVVQWLTTGYTLVIGIITPLSANLYEKYNNRQFFLAIIALFLGGTMVGCLATNFWTLLGARLIQAAAGGLLVSLQMTTLVTIFPPEKRGTIMGLSSLEVSFGPAIGPTLAGVILNLWGWRSIFWVVLPFMALIWLIGFFALPAYTTPQAVKIDAWSIPLLLIGPGLTLASFTVLTTQILIGSLMLIAGLVVSLLFYRRQQVLTRPLLDFHVFSYRPFTMTLAIASLLFMILLSTEQMVSVFAQNSLHQSSALTGLILLPGAVANALVGAVVGRLYDRHGIKALVWTGLGLCLITTVPTLCFTAHTPLWWLTVLYAGRMMAIGIAFSPLMSESYLGMAAKDISQATAMNNALRQMTGALAVTLVVVVSSLPASSVTGMRWAMAVAFVFNLLAIGLFAQYLKGGHPHGK</sequence>
<comment type="caution">
    <text evidence="8">The sequence shown here is derived from an EMBL/GenBank/DDBJ whole genome shotgun (WGS) entry which is preliminary data.</text>
</comment>
<keyword evidence="4 6" id="KW-1133">Transmembrane helix</keyword>
<dbReference type="PROSITE" id="PS50850">
    <property type="entry name" value="MFS"/>
    <property type="match status" value="1"/>
</dbReference>
<feature type="transmembrane region" description="Helical" evidence="6">
    <location>
        <begin position="327"/>
        <end position="346"/>
    </location>
</feature>
<dbReference type="GO" id="GO:0005886">
    <property type="term" value="C:plasma membrane"/>
    <property type="evidence" value="ECO:0007669"/>
    <property type="project" value="UniProtKB-SubCell"/>
</dbReference>
<feature type="transmembrane region" description="Helical" evidence="6">
    <location>
        <begin position="167"/>
        <end position="187"/>
    </location>
</feature>
<reference evidence="8 9" key="1">
    <citation type="journal article" date="2015" name="Genome Announc.">
        <title>Expanding the biotechnology potential of lactobacilli through comparative genomics of 213 strains and associated genera.</title>
        <authorList>
            <person name="Sun Z."/>
            <person name="Harris H.M."/>
            <person name="McCann A."/>
            <person name="Guo C."/>
            <person name="Argimon S."/>
            <person name="Zhang W."/>
            <person name="Yang X."/>
            <person name="Jeffery I.B."/>
            <person name="Cooney J.C."/>
            <person name="Kagawa T.F."/>
            <person name="Liu W."/>
            <person name="Song Y."/>
            <person name="Salvetti E."/>
            <person name="Wrobel A."/>
            <person name="Rasinkangas P."/>
            <person name="Parkhill J."/>
            <person name="Rea M.C."/>
            <person name="O'Sullivan O."/>
            <person name="Ritari J."/>
            <person name="Douillard F.P."/>
            <person name="Paul Ross R."/>
            <person name="Yang R."/>
            <person name="Briner A.E."/>
            <person name="Felis G.E."/>
            <person name="de Vos W.M."/>
            <person name="Barrangou R."/>
            <person name="Klaenhammer T.R."/>
            <person name="Caufield P.W."/>
            <person name="Cui Y."/>
            <person name="Zhang H."/>
            <person name="O'Toole P.W."/>
        </authorList>
    </citation>
    <scope>NUCLEOTIDE SEQUENCE [LARGE SCALE GENOMIC DNA]</scope>
    <source>
        <strain evidence="8 9">DSM 14792</strain>
    </source>
</reference>
<dbReference type="PANTHER" id="PTHR42718">
    <property type="entry name" value="MAJOR FACILITATOR SUPERFAMILY MULTIDRUG TRANSPORTER MFSC"/>
    <property type="match status" value="1"/>
</dbReference>
<dbReference type="Pfam" id="PF07690">
    <property type="entry name" value="MFS_1"/>
    <property type="match status" value="1"/>
</dbReference>
<evidence type="ECO:0000259" key="7">
    <source>
        <dbReference type="PROSITE" id="PS50850"/>
    </source>
</evidence>
<name>A0A0R2GST8_9LACO</name>
<keyword evidence="3 6" id="KW-0812">Transmembrane</keyword>
<feature type="transmembrane region" description="Helical" evidence="6">
    <location>
        <begin position="12"/>
        <end position="34"/>
    </location>
</feature>
<keyword evidence="9" id="KW-1185">Reference proteome</keyword>
<dbReference type="InterPro" id="IPR011701">
    <property type="entry name" value="MFS"/>
</dbReference>
<dbReference type="Gene3D" id="1.20.1720.10">
    <property type="entry name" value="Multidrug resistance protein D"/>
    <property type="match status" value="1"/>
</dbReference>
<keyword evidence="5 6" id="KW-0472">Membrane</keyword>
<feature type="transmembrane region" description="Helical" evidence="6">
    <location>
        <begin position="395"/>
        <end position="416"/>
    </location>
</feature>
<evidence type="ECO:0000313" key="9">
    <source>
        <dbReference type="Proteomes" id="UP000051639"/>
    </source>
</evidence>
<gene>
    <name evidence="8" type="ORF">IV41_GL001003</name>
</gene>
<feature type="transmembrane region" description="Helical" evidence="6">
    <location>
        <begin position="78"/>
        <end position="101"/>
    </location>
</feature>
<dbReference type="Gene3D" id="1.20.1250.20">
    <property type="entry name" value="MFS general substrate transporter like domains"/>
    <property type="match status" value="1"/>
</dbReference>
<feature type="transmembrane region" description="Helical" evidence="6">
    <location>
        <begin position="223"/>
        <end position="241"/>
    </location>
</feature>
<dbReference type="SUPFAM" id="SSF103473">
    <property type="entry name" value="MFS general substrate transporter"/>
    <property type="match status" value="1"/>
</dbReference>
<keyword evidence="2" id="KW-0813">Transport</keyword>
<feature type="transmembrane region" description="Helical" evidence="6">
    <location>
        <begin position="299"/>
        <end position="320"/>
    </location>
</feature>